<dbReference type="PANTHER" id="PTHR44196">
    <property type="entry name" value="DEHYDROGENASE/REDUCTASE SDR FAMILY MEMBER 7B"/>
    <property type="match status" value="1"/>
</dbReference>
<evidence type="ECO:0000256" key="1">
    <source>
        <dbReference type="ARBA" id="ARBA00006484"/>
    </source>
</evidence>
<dbReference type="InterPro" id="IPR057326">
    <property type="entry name" value="KR_dom"/>
</dbReference>
<dbReference type="InterPro" id="IPR020904">
    <property type="entry name" value="Sc_DH/Rdtase_CS"/>
</dbReference>
<gene>
    <name evidence="5" type="ORF">DEW08_26565</name>
</gene>
<evidence type="ECO:0000313" key="5">
    <source>
        <dbReference type="EMBL" id="AWK89573.1"/>
    </source>
</evidence>
<proteinExistence type="inferred from homology"/>
<organism evidence="5 6">
    <name type="scientific">Azospirillum thermophilum</name>
    <dbReference type="NCBI Taxonomy" id="2202148"/>
    <lineage>
        <taxon>Bacteria</taxon>
        <taxon>Pseudomonadati</taxon>
        <taxon>Pseudomonadota</taxon>
        <taxon>Alphaproteobacteria</taxon>
        <taxon>Rhodospirillales</taxon>
        <taxon>Azospirillaceae</taxon>
        <taxon>Azospirillum</taxon>
    </lineage>
</organism>
<dbReference type="PANTHER" id="PTHR44196:SF1">
    <property type="entry name" value="DEHYDROGENASE_REDUCTASE SDR FAMILY MEMBER 7B"/>
    <property type="match status" value="1"/>
</dbReference>
<evidence type="ECO:0000259" key="4">
    <source>
        <dbReference type="SMART" id="SM00822"/>
    </source>
</evidence>
<feature type="domain" description="Ketoreductase" evidence="4">
    <location>
        <begin position="8"/>
        <end position="193"/>
    </location>
</feature>
<dbReference type="EMBL" id="CP029357">
    <property type="protein sequence ID" value="AWK89573.1"/>
    <property type="molecule type" value="Genomic_DNA"/>
</dbReference>
<accession>A0A2S2CYI1</accession>
<dbReference type="FunFam" id="3.40.50.720:FF:000084">
    <property type="entry name" value="Short-chain dehydrogenase reductase"/>
    <property type="match status" value="1"/>
</dbReference>
<evidence type="ECO:0000256" key="3">
    <source>
        <dbReference type="RuleBase" id="RU000363"/>
    </source>
</evidence>
<sequence length="342" mass="36567">MDRSFDGMVVVITGASSGIGRATAHAFAGRGATVVLAARRPEMLAEAADECRDLGGKAVAVPTDMTDEAAVERLARHTVARFGHIDVWFNNAGVGVFGRFEDIPSDVWRRVIETNVFGCMYGAKAAMRQFRAQGHGVLISNASIVGRLAKPDSTAYATSKFAVRGFSEALRQEVLDQPDIHICTILPSVIDTPFFQHAANYSHHRVRAAPPVYTPEKVARAVVGLVTSPRAEVIIGGAGKAAIAAKRLVPSLMTRVNGRALNDGFLADQPGDETTGTLFEPMRDGAAVHGGWRKGPNDGGVPVLTLALIGLPLGIMAWRRWQRTGAEASRRSRPVQGVRRAA</sequence>
<dbReference type="SUPFAM" id="SSF51735">
    <property type="entry name" value="NAD(P)-binding Rossmann-fold domains"/>
    <property type="match status" value="1"/>
</dbReference>
<evidence type="ECO:0000313" key="6">
    <source>
        <dbReference type="Proteomes" id="UP000245629"/>
    </source>
</evidence>
<dbReference type="SMART" id="SM00822">
    <property type="entry name" value="PKS_KR"/>
    <property type="match status" value="1"/>
</dbReference>
<dbReference type="AlphaFoldDB" id="A0A2S2CYI1"/>
<dbReference type="NCBIfam" id="NF004792">
    <property type="entry name" value="PRK06139.1"/>
    <property type="match status" value="1"/>
</dbReference>
<dbReference type="NCBIfam" id="NF005495">
    <property type="entry name" value="PRK07109.1"/>
    <property type="match status" value="1"/>
</dbReference>
<dbReference type="KEGG" id="azz:DEW08_26565"/>
<dbReference type="PRINTS" id="PR00080">
    <property type="entry name" value="SDRFAMILY"/>
</dbReference>
<geneLocation type="plasmid" evidence="5 6">
    <name>unnamed2</name>
</geneLocation>
<dbReference type="PROSITE" id="PS00061">
    <property type="entry name" value="ADH_SHORT"/>
    <property type="match status" value="1"/>
</dbReference>
<dbReference type="RefSeq" id="WP_109333000.1">
    <property type="nucleotide sequence ID" value="NZ_CP029357.1"/>
</dbReference>
<dbReference type="InterPro" id="IPR036291">
    <property type="entry name" value="NAD(P)-bd_dom_sf"/>
</dbReference>
<dbReference type="OrthoDB" id="9781689at2"/>
<dbReference type="GO" id="GO:0016020">
    <property type="term" value="C:membrane"/>
    <property type="evidence" value="ECO:0007669"/>
    <property type="project" value="TreeGrafter"/>
</dbReference>
<dbReference type="InterPro" id="IPR002347">
    <property type="entry name" value="SDR_fam"/>
</dbReference>
<comment type="similarity">
    <text evidence="1 3">Belongs to the short-chain dehydrogenases/reductases (SDR) family.</text>
</comment>
<dbReference type="PRINTS" id="PR00081">
    <property type="entry name" value="GDHRDH"/>
</dbReference>
<protein>
    <submittedName>
        <fullName evidence="5">Short chain dehydrogenase</fullName>
    </submittedName>
</protein>
<name>A0A2S2CYI1_9PROT</name>
<dbReference type="GO" id="GO:0016491">
    <property type="term" value="F:oxidoreductase activity"/>
    <property type="evidence" value="ECO:0007669"/>
    <property type="project" value="UniProtKB-KW"/>
</dbReference>
<evidence type="ECO:0000256" key="2">
    <source>
        <dbReference type="ARBA" id="ARBA00023002"/>
    </source>
</evidence>
<keyword evidence="2" id="KW-0560">Oxidoreductase</keyword>
<keyword evidence="5" id="KW-0614">Plasmid</keyword>
<dbReference type="Gene3D" id="3.40.50.720">
    <property type="entry name" value="NAD(P)-binding Rossmann-like Domain"/>
    <property type="match status" value="1"/>
</dbReference>
<keyword evidence="6" id="KW-1185">Reference proteome</keyword>
<reference evidence="6" key="1">
    <citation type="submission" date="2018-05" db="EMBL/GenBank/DDBJ databases">
        <title>Azospirillum thermophila sp. nov., a novel isolated from hot spring.</title>
        <authorList>
            <person name="Zhao Z."/>
        </authorList>
    </citation>
    <scope>NUCLEOTIDE SEQUENCE [LARGE SCALE GENOMIC DNA]</scope>
    <source>
        <strain evidence="6">CFH 70021</strain>
        <plasmid evidence="6">unnamed2</plasmid>
    </source>
</reference>
<dbReference type="Pfam" id="PF00106">
    <property type="entry name" value="adh_short"/>
    <property type="match status" value="1"/>
</dbReference>
<dbReference type="Proteomes" id="UP000245629">
    <property type="component" value="Plasmid unnamed2"/>
</dbReference>